<protein>
    <submittedName>
        <fullName evidence="1">Uncharacterized protein</fullName>
    </submittedName>
</protein>
<evidence type="ECO:0000313" key="1">
    <source>
        <dbReference type="EMBL" id="CAG6651353.1"/>
    </source>
</evidence>
<dbReference type="AlphaFoldDB" id="A0A8D8RHA7"/>
<dbReference type="EMBL" id="HBUF01452513">
    <property type="protein sequence ID" value="CAG6743707.1"/>
    <property type="molecule type" value="Transcribed_RNA"/>
</dbReference>
<proteinExistence type="predicted"/>
<name>A0A8D8RHA7_9HEMI</name>
<sequence length="151" mass="16183">MKFNNYLGRVVNTLGVKAARNMKSKHCNMVSIKDLASTLKAFNNKSELNQFTSSVNHLIKTGIVNLVLPECVRKSLNKVGLGKLMGKQLLGSHSHSSLPHLSSGVVYNANGLPLSKLCGCSSCCSPCASSCGDCRPRLSIGVVYPNVTNLF</sequence>
<accession>A0A8D8RHA7</accession>
<organism evidence="1">
    <name type="scientific">Cacopsylla melanoneura</name>
    <dbReference type="NCBI Taxonomy" id="428564"/>
    <lineage>
        <taxon>Eukaryota</taxon>
        <taxon>Metazoa</taxon>
        <taxon>Ecdysozoa</taxon>
        <taxon>Arthropoda</taxon>
        <taxon>Hexapoda</taxon>
        <taxon>Insecta</taxon>
        <taxon>Pterygota</taxon>
        <taxon>Neoptera</taxon>
        <taxon>Paraneoptera</taxon>
        <taxon>Hemiptera</taxon>
        <taxon>Sternorrhyncha</taxon>
        <taxon>Psylloidea</taxon>
        <taxon>Psyllidae</taxon>
        <taxon>Psyllinae</taxon>
        <taxon>Cacopsylla</taxon>
    </lineage>
</organism>
<dbReference type="EMBL" id="HBUF01167239">
    <property type="protein sequence ID" value="CAG6651353.1"/>
    <property type="molecule type" value="Transcribed_RNA"/>
</dbReference>
<reference evidence="1" key="1">
    <citation type="submission" date="2021-05" db="EMBL/GenBank/DDBJ databases">
        <authorList>
            <person name="Alioto T."/>
            <person name="Alioto T."/>
            <person name="Gomez Garrido J."/>
        </authorList>
    </citation>
    <scope>NUCLEOTIDE SEQUENCE</scope>
</reference>